<name>A0A7I4YZV5_HAECO</name>
<evidence type="ECO:0000256" key="1">
    <source>
        <dbReference type="SAM" id="MobiDB-lite"/>
    </source>
</evidence>
<dbReference type="InterPro" id="IPR000884">
    <property type="entry name" value="TSP1_rpt"/>
</dbReference>
<dbReference type="OrthoDB" id="5821553at2759"/>
<reference evidence="3" key="1">
    <citation type="submission" date="2020-12" db="UniProtKB">
        <authorList>
            <consortium name="WormBaseParasite"/>
        </authorList>
    </citation>
    <scope>IDENTIFICATION</scope>
    <source>
        <strain evidence="3">MHco3</strain>
    </source>
</reference>
<dbReference type="SMART" id="SM00209">
    <property type="entry name" value="TSP1"/>
    <property type="match status" value="8"/>
</dbReference>
<dbReference type="PANTHER" id="PTHR31936:SF2">
    <property type="entry name" value="FLO11 DOMAIN-CONTAINING PROTEIN"/>
    <property type="match status" value="1"/>
</dbReference>
<organism evidence="2 3">
    <name type="scientific">Haemonchus contortus</name>
    <name type="common">Barber pole worm</name>
    <dbReference type="NCBI Taxonomy" id="6289"/>
    <lineage>
        <taxon>Eukaryota</taxon>
        <taxon>Metazoa</taxon>
        <taxon>Ecdysozoa</taxon>
        <taxon>Nematoda</taxon>
        <taxon>Chromadorea</taxon>
        <taxon>Rhabditida</taxon>
        <taxon>Rhabditina</taxon>
        <taxon>Rhabditomorpha</taxon>
        <taxon>Strongyloidea</taxon>
        <taxon>Trichostrongylidae</taxon>
        <taxon>Haemonchus</taxon>
    </lineage>
</organism>
<accession>A0A7I4YZV5</accession>
<dbReference type="Pfam" id="PF00090">
    <property type="entry name" value="TSP_1"/>
    <property type="match status" value="3"/>
</dbReference>
<dbReference type="OMA" id="TRTCKSM"/>
<dbReference type="Gene3D" id="2.20.100.10">
    <property type="entry name" value="Thrombospondin type-1 (TSP1) repeat"/>
    <property type="match status" value="4"/>
</dbReference>
<proteinExistence type="predicted"/>
<dbReference type="SUPFAM" id="SSF82895">
    <property type="entry name" value="TSP-1 type 1 repeat"/>
    <property type="match status" value="4"/>
</dbReference>
<protein>
    <submittedName>
        <fullName evidence="3">ShKT domain-containing protein</fullName>
    </submittedName>
</protein>
<dbReference type="PANTHER" id="PTHR31936">
    <property type="entry name" value="PROTEIN CBG18744"/>
    <property type="match status" value="1"/>
</dbReference>
<dbReference type="InterPro" id="IPR036383">
    <property type="entry name" value="TSP1_rpt_sf"/>
</dbReference>
<dbReference type="AlphaFoldDB" id="A0A7I4YZV5"/>
<dbReference type="WBParaSite" id="HCON_00169420-00001">
    <property type="protein sequence ID" value="HCON_00169420-00001"/>
    <property type="gene ID" value="HCON_00169420"/>
</dbReference>
<dbReference type="Proteomes" id="UP000025227">
    <property type="component" value="Unplaced"/>
</dbReference>
<dbReference type="PROSITE" id="PS50092">
    <property type="entry name" value="TSP1"/>
    <property type="match status" value="9"/>
</dbReference>
<sequence length="921" mass="97223">STTTLPTSTTTLPTSTTTLPISTTTVPTSTTTLPTSTTTLPTSTTTVPTSTTTLPTSTTTLPTSTTTLPTSTTTIPTSTTTIPTSTTTLPTSTTSAPTSTTPAPTSTTTIPTSTTALSTTIRSACCPKSGLWSQWATDERCADTCGSCAQLTYRRKCQSEEGGCPCVGSYVKVENCNIGTCSFPRLSCCTPYTSTLLNGRNACGPQPSNFTEPLVDTSCCPTNGFWAEWDEWTGCTGASCFRCGSATRTRKCASDSYGCSCIGSNTETQSCIVLGTWSEWTIATPCNASACGSCQFQRKTRICNAEGGCSCIGAEEMHTICNTAPCANSTTKCCSGFDEMNQNGLKICGPLMDPPSVKPLMKCENGTCCAIGGLWTEWSSGSTCSDTCGHCGTTTRTRGCISEQFGCPCSGPSIKQSECASTPCVFPRASCCGNRTVELAADKHWQCSSNDETSPSPSNTCWTCCPSTGGYWSEWTEGGACSDTCGSCGQITQSRTCLTEQHGCLCRGPATRQKNCNTGVCNFPRDSCCSPYSSTLIDGKHTCGPQPNYTTPLVVVDPFCNNTCCPDKGIWSEWTVTPNECSDYCGSCGNATKVRTCLSETDGCPCTGASTISTPCKTDTCNFPRLSCCPGFESMVINGRHTCGPLQAITEDPSINTCGVDCCPSNGIWGEWSIIVPCNDTCGSCGTRVQSRKCLSLQYGCPCTGNAVEYQVCGTKVCTFPRATCCVGYTKKADLASKAFYCGPLPEELPFNPDQTTCCDPEKKGLWNEWTEWSACSANCGLCGTQARNRTCASALYGCECTGSTTESRNCDQAACTNGPACCKGYPTTGYDGAIFCQPNTPVQCDGTWTQWMPNTGASCNDTCGMCGVIASHRYCWPSGCQCTGPFKAHQACASTVCTFPRTTCCAPYVRKIVNKQFVCA</sequence>
<keyword evidence="2" id="KW-1185">Reference proteome</keyword>
<evidence type="ECO:0000313" key="2">
    <source>
        <dbReference type="Proteomes" id="UP000025227"/>
    </source>
</evidence>
<evidence type="ECO:0000313" key="3">
    <source>
        <dbReference type="WBParaSite" id="HCON_00169420-00001"/>
    </source>
</evidence>
<feature type="region of interest" description="Disordered" evidence="1">
    <location>
        <begin position="1"/>
        <end position="111"/>
    </location>
</feature>